<evidence type="ECO:0000259" key="2">
    <source>
        <dbReference type="Pfam" id="PF00892"/>
    </source>
</evidence>
<keyword evidence="1" id="KW-0472">Membrane</keyword>
<reference evidence="3" key="1">
    <citation type="submission" date="2019-08" db="EMBL/GenBank/DDBJ databases">
        <authorList>
            <person name="Kucharzyk K."/>
            <person name="Murdoch R.W."/>
            <person name="Higgins S."/>
            <person name="Loffler F."/>
        </authorList>
    </citation>
    <scope>NUCLEOTIDE SEQUENCE</scope>
</reference>
<feature type="transmembrane region" description="Helical" evidence="1">
    <location>
        <begin position="112"/>
        <end position="136"/>
    </location>
</feature>
<dbReference type="PANTHER" id="PTHR22911:SF79">
    <property type="entry name" value="MOBA-LIKE NTP TRANSFERASE DOMAIN-CONTAINING PROTEIN"/>
    <property type="match status" value="1"/>
</dbReference>
<evidence type="ECO:0000256" key="1">
    <source>
        <dbReference type="SAM" id="Phobius"/>
    </source>
</evidence>
<feature type="transmembrane region" description="Helical" evidence="1">
    <location>
        <begin position="53"/>
        <end position="73"/>
    </location>
</feature>
<feature type="transmembrane region" description="Helical" evidence="1">
    <location>
        <begin position="225"/>
        <end position="249"/>
    </location>
</feature>
<feature type="domain" description="EamA" evidence="2">
    <location>
        <begin position="24"/>
        <end position="159"/>
    </location>
</feature>
<dbReference type="InterPro" id="IPR000620">
    <property type="entry name" value="EamA_dom"/>
</dbReference>
<dbReference type="PANTHER" id="PTHR22911">
    <property type="entry name" value="ACYL-MALONYL CONDENSING ENZYME-RELATED"/>
    <property type="match status" value="1"/>
</dbReference>
<dbReference type="EMBL" id="VSSQ01002984">
    <property type="protein sequence ID" value="MPM18443.1"/>
    <property type="molecule type" value="Genomic_DNA"/>
</dbReference>
<feature type="transmembrane region" description="Helical" evidence="1">
    <location>
        <begin position="201"/>
        <end position="219"/>
    </location>
</feature>
<dbReference type="Gene3D" id="1.10.3730.20">
    <property type="match status" value="1"/>
</dbReference>
<dbReference type="Pfam" id="PF00892">
    <property type="entry name" value="EamA"/>
    <property type="match status" value="2"/>
</dbReference>
<sequence length="308" mass="33911">MDIEKENIIESVSKVNEGSKINLSYFYIIAAALLWSTISIYTKKFTAAGFTEVEIISIRAYFSTFFLLIYNLLKNKDDLKLKSIWDIKYFIGTGVVSVIFFSWAYIRSINLSSAGVAATLLYTAPAIVMMFSVILFKERLTWQKIVIVIITFIGCLLVTGLLESGASVSKEGIFFGLCAGFGYAMYSIFSTFALKKYSSAAITFYTFLVATICLMPFFGSVMKKIFVTGFLPFSILYAFAVTILPYTLYTMGLSKTEASKASLMATVEPVGAALIGIFVFNEDVTFNKILGIALVAVSVVLSGRKAAN</sequence>
<feature type="transmembrane region" description="Helical" evidence="1">
    <location>
        <begin position="286"/>
        <end position="303"/>
    </location>
</feature>
<organism evidence="3">
    <name type="scientific">bioreactor metagenome</name>
    <dbReference type="NCBI Taxonomy" id="1076179"/>
    <lineage>
        <taxon>unclassified sequences</taxon>
        <taxon>metagenomes</taxon>
        <taxon>ecological metagenomes</taxon>
    </lineage>
</organism>
<gene>
    <name evidence="3" type="ORF">SDC9_64854</name>
</gene>
<dbReference type="AlphaFoldDB" id="A0A644XVW5"/>
<keyword evidence="1" id="KW-1133">Transmembrane helix</keyword>
<feature type="transmembrane region" description="Helical" evidence="1">
    <location>
        <begin position="21"/>
        <end position="41"/>
    </location>
</feature>
<feature type="transmembrane region" description="Helical" evidence="1">
    <location>
        <begin position="145"/>
        <end position="162"/>
    </location>
</feature>
<protein>
    <recommendedName>
        <fullName evidence="2">EamA domain-containing protein</fullName>
    </recommendedName>
</protein>
<evidence type="ECO:0000313" key="3">
    <source>
        <dbReference type="EMBL" id="MPM18443.1"/>
    </source>
</evidence>
<dbReference type="SUPFAM" id="SSF103481">
    <property type="entry name" value="Multidrug resistance efflux transporter EmrE"/>
    <property type="match status" value="2"/>
</dbReference>
<accession>A0A644XVW5</accession>
<comment type="caution">
    <text evidence="3">The sequence shown here is derived from an EMBL/GenBank/DDBJ whole genome shotgun (WGS) entry which is preliminary data.</text>
</comment>
<dbReference type="GO" id="GO:0016020">
    <property type="term" value="C:membrane"/>
    <property type="evidence" value="ECO:0007669"/>
    <property type="project" value="InterPro"/>
</dbReference>
<name>A0A644XVW5_9ZZZZ</name>
<dbReference type="InterPro" id="IPR037185">
    <property type="entry name" value="EmrE-like"/>
</dbReference>
<keyword evidence="1" id="KW-0812">Transmembrane</keyword>
<feature type="domain" description="EamA" evidence="2">
    <location>
        <begin position="172"/>
        <end position="302"/>
    </location>
</feature>
<feature type="transmembrane region" description="Helical" evidence="1">
    <location>
        <begin position="261"/>
        <end position="280"/>
    </location>
</feature>
<feature type="transmembrane region" description="Helical" evidence="1">
    <location>
        <begin position="85"/>
        <end position="106"/>
    </location>
</feature>
<feature type="transmembrane region" description="Helical" evidence="1">
    <location>
        <begin position="174"/>
        <end position="194"/>
    </location>
</feature>
<proteinExistence type="predicted"/>